<feature type="domain" description="SnoaL-like" evidence="2">
    <location>
        <begin position="31"/>
        <end position="129"/>
    </location>
</feature>
<reference evidence="3 4" key="1">
    <citation type="submission" date="2019-04" db="EMBL/GenBank/DDBJ databases">
        <title>Lewinella litorea sp. nov., isolated from a marine sand.</title>
        <authorList>
            <person name="Yoon J.-H."/>
        </authorList>
    </citation>
    <scope>NUCLEOTIDE SEQUENCE [LARGE SCALE GENOMIC DNA]</scope>
    <source>
        <strain evidence="3 4">HSMS-39</strain>
    </source>
</reference>
<feature type="signal peptide" evidence="1">
    <location>
        <begin position="1"/>
        <end position="18"/>
    </location>
</feature>
<evidence type="ECO:0000256" key="1">
    <source>
        <dbReference type="SAM" id="SignalP"/>
    </source>
</evidence>
<dbReference type="Proteomes" id="UP000308528">
    <property type="component" value="Unassembled WGS sequence"/>
</dbReference>
<keyword evidence="4" id="KW-1185">Reference proteome</keyword>
<protein>
    <submittedName>
        <fullName evidence="3">Steroid delta-isomerase</fullName>
    </submittedName>
</protein>
<dbReference type="Gene3D" id="3.10.450.50">
    <property type="match status" value="1"/>
</dbReference>
<dbReference type="OrthoDB" id="9797498at2"/>
<evidence type="ECO:0000259" key="2">
    <source>
        <dbReference type="Pfam" id="PF12680"/>
    </source>
</evidence>
<dbReference type="SUPFAM" id="SSF54427">
    <property type="entry name" value="NTF2-like"/>
    <property type="match status" value="1"/>
</dbReference>
<sequence>MHYLSMLLLLLLPFQVVAQVPEDPHAAVTPVQTQLDAYNAGDLELFLSAYADDVRIYNFPDELRYEGKERMRTTYGPMFADSPDLQCRLISRIVMGNRVLDHESVIFDPEAPPVQVVAMYLVEDGLIREVRFLR</sequence>
<dbReference type="Pfam" id="PF12680">
    <property type="entry name" value="SnoaL_2"/>
    <property type="match status" value="1"/>
</dbReference>
<dbReference type="AlphaFoldDB" id="A0A4S4NNG2"/>
<dbReference type="GO" id="GO:0016853">
    <property type="term" value="F:isomerase activity"/>
    <property type="evidence" value="ECO:0007669"/>
    <property type="project" value="UniProtKB-KW"/>
</dbReference>
<dbReference type="RefSeq" id="WP_136457913.1">
    <property type="nucleotide sequence ID" value="NZ_SRSF01000002.1"/>
</dbReference>
<proteinExistence type="predicted"/>
<dbReference type="InterPro" id="IPR032710">
    <property type="entry name" value="NTF2-like_dom_sf"/>
</dbReference>
<keyword evidence="3" id="KW-0413">Isomerase</keyword>
<evidence type="ECO:0000313" key="3">
    <source>
        <dbReference type="EMBL" id="THH40547.1"/>
    </source>
</evidence>
<comment type="caution">
    <text evidence="3">The sequence shown here is derived from an EMBL/GenBank/DDBJ whole genome shotgun (WGS) entry which is preliminary data.</text>
</comment>
<evidence type="ECO:0000313" key="4">
    <source>
        <dbReference type="Proteomes" id="UP000308528"/>
    </source>
</evidence>
<feature type="chain" id="PRO_5020585200" evidence="1">
    <location>
        <begin position="19"/>
        <end position="134"/>
    </location>
</feature>
<dbReference type="EMBL" id="SRSF01000002">
    <property type="protein sequence ID" value="THH40547.1"/>
    <property type="molecule type" value="Genomic_DNA"/>
</dbReference>
<dbReference type="InterPro" id="IPR037401">
    <property type="entry name" value="SnoaL-like"/>
</dbReference>
<gene>
    <name evidence="3" type="ORF">E4021_07375</name>
</gene>
<organism evidence="3 4">
    <name type="scientific">Neolewinella litorea</name>
    <dbReference type="NCBI Taxonomy" id="2562452"/>
    <lineage>
        <taxon>Bacteria</taxon>
        <taxon>Pseudomonadati</taxon>
        <taxon>Bacteroidota</taxon>
        <taxon>Saprospiria</taxon>
        <taxon>Saprospirales</taxon>
        <taxon>Lewinellaceae</taxon>
        <taxon>Neolewinella</taxon>
    </lineage>
</organism>
<accession>A0A4S4NNG2</accession>
<keyword evidence="1" id="KW-0732">Signal</keyword>
<name>A0A4S4NNG2_9BACT</name>